<protein>
    <submittedName>
        <fullName evidence="3">Uncharacterized protein</fullName>
    </submittedName>
</protein>
<organism evidence="3 4">
    <name type="scientific">Candidatus Phytoplasma rubi</name>
    <dbReference type="NCBI Taxonomy" id="399025"/>
    <lineage>
        <taxon>Bacteria</taxon>
        <taxon>Bacillati</taxon>
        <taxon>Mycoplasmatota</taxon>
        <taxon>Mollicutes</taxon>
        <taxon>Acholeplasmatales</taxon>
        <taxon>Acholeplasmataceae</taxon>
        <taxon>Candidatus Phytoplasma</taxon>
        <taxon>16SrV (Elm yellows group)</taxon>
    </lineage>
</organism>
<keyword evidence="2" id="KW-1133">Transmembrane helix</keyword>
<evidence type="ECO:0000313" key="3">
    <source>
        <dbReference type="EMBL" id="WAN63424.1"/>
    </source>
</evidence>
<name>A0ABY7BSH5_9MOLU</name>
<evidence type="ECO:0000256" key="2">
    <source>
        <dbReference type="SAM" id="Phobius"/>
    </source>
</evidence>
<keyword evidence="2" id="KW-0472">Membrane</keyword>
<evidence type="ECO:0000313" key="4">
    <source>
        <dbReference type="Proteomes" id="UP001164727"/>
    </source>
</evidence>
<reference evidence="3 4" key="1">
    <citation type="journal article" date="2023" name="Microbiol. Resour. Announc.">
        <title>Complete Genome of 'Candidatus Phytoplasma rubi' RS, a Phytopathogenic Bacterium Associated with Rubus Stunt Disease.</title>
        <authorList>
            <person name="Duckeck D."/>
            <person name="Zubert C."/>
            <person name="Bohm J.W."/>
            <person name="Carminati G."/>
            <person name="Schneider B."/>
            <person name="Kube M."/>
        </authorList>
    </citation>
    <scope>NUCLEOTIDE SEQUENCE [LARGE SCALE GENOMIC DNA]</scope>
    <source>
        <strain evidence="3 4">RS</strain>
    </source>
</reference>
<evidence type="ECO:0000256" key="1">
    <source>
        <dbReference type="SAM" id="Coils"/>
    </source>
</evidence>
<dbReference type="RefSeq" id="WP_268849633.1">
    <property type="nucleotide sequence ID" value="NZ_CP114006.1"/>
</dbReference>
<dbReference type="EMBL" id="CP114006">
    <property type="protein sequence ID" value="WAN63424.1"/>
    <property type="molecule type" value="Genomic_DNA"/>
</dbReference>
<proteinExistence type="predicted"/>
<feature type="transmembrane region" description="Helical" evidence="2">
    <location>
        <begin position="7"/>
        <end position="29"/>
    </location>
</feature>
<keyword evidence="2" id="KW-0812">Transmembrane</keyword>
<keyword evidence="4" id="KW-1185">Reference proteome</keyword>
<accession>A0ABY7BSH5</accession>
<sequence>MSNEKKFLLIIISSIFNFLMILILTFFYFQLQKKSNNLKKNFDDLQKNMEEISDKFTANEYEIHEKKEQILEKLQKEIKQQEDFFKTFEDENDIKKQLEDIIGIIEDVKKTFKTNKQDKKTEDTFKKYRNDFNNISESGVDYNKRTDLKQLVNYMNKFLQMCEERDVRISTLENKAVTDSNSISDLEEKLGILRKYLNGYAFLLDLHLDKVQQITNLIDSLSSKIEKDKLIKLKEIIINKYENFLLKSIQNTAAEAPSFIKELLK</sequence>
<keyword evidence="1" id="KW-0175">Coiled coil</keyword>
<gene>
    <name evidence="3" type="ORF">RS022_05600</name>
</gene>
<dbReference type="Proteomes" id="UP001164727">
    <property type="component" value="Chromosome"/>
</dbReference>
<feature type="coiled-coil region" evidence="1">
    <location>
        <begin position="28"/>
        <end position="91"/>
    </location>
</feature>